<accession>A0A2L0D748</accession>
<evidence type="ECO:0000256" key="5">
    <source>
        <dbReference type="ARBA" id="ARBA00022989"/>
    </source>
</evidence>
<dbReference type="InterPro" id="IPR020846">
    <property type="entry name" value="MFS_dom"/>
</dbReference>
<evidence type="ECO:0000313" key="10">
    <source>
        <dbReference type="Proteomes" id="UP000238956"/>
    </source>
</evidence>
<feature type="transmembrane region" description="Helical" evidence="7">
    <location>
        <begin position="219"/>
        <end position="236"/>
    </location>
</feature>
<dbReference type="RefSeq" id="WP_104968723.1">
    <property type="nucleotide sequence ID" value="NZ_CP025536.1"/>
</dbReference>
<dbReference type="EMBL" id="CP025536">
    <property type="protein sequence ID" value="AUW97419.1"/>
    <property type="molecule type" value="Genomic_DNA"/>
</dbReference>
<dbReference type="InterPro" id="IPR011701">
    <property type="entry name" value="MFS"/>
</dbReference>
<keyword evidence="5 7" id="KW-1133">Transmembrane helix</keyword>
<feature type="transmembrane region" description="Helical" evidence="7">
    <location>
        <begin position="291"/>
        <end position="312"/>
    </location>
</feature>
<feature type="transmembrane region" description="Helical" evidence="7">
    <location>
        <begin position="256"/>
        <end position="279"/>
    </location>
</feature>
<keyword evidence="10" id="KW-1185">Reference proteome</keyword>
<reference evidence="9 10" key="1">
    <citation type="submission" date="2017-12" db="EMBL/GenBank/DDBJ databases">
        <authorList>
            <person name="Hurst M.R.H."/>
        </authorList>
    </citation>
    <scope>NUCLEOTIDE SEQUENCE [LARGE SCALE GENOMIC DNA]</scope>
    <source>
        <strain evidence="9 10">TH11417</strain>
    </source>
</reference>
<keyword evidence="6 7" id="KW-0472">Membrane</keyword>
<dbReference type="GO" id="GO:0022857">
    <property type="term" value="F:transmembrane transporter activity"/>
    <property type="evidence" value="ECO:0007669"/>
    <property type="project" value="InterPro"/>
</dbReference>
<dbReference type="OrthoDB" id="9793283at2"/>
<evidence type="ECO:0000259" key="8">
    <source>
        <dbReference type="PROSITE" id="PS50850"/>
    </source>
</evidence>
<dbReference type="Proteomes" id="UP000238956">
    <property type="component" value="Chromosome"/>
</dbReference>
<reference evidence="9 10" key="2">
    <citation type="submission" date="2018-02" db="EMBL/GenBank/DDBJ databases">
        <title>Whole genome sequencing analysis of Streptococcus pluranimalium isolated from cattle infected mastitis in China.</title>
        <authorList>
            <person name="Zhang J.-R."/>
            <person name="Hu G.-Z."/>
        </authorList>
    </citation>
    <scope>NUCLEOTIDE SEQUENCE [LARGE SCALE GENOMIC DNA]</scope>
    <source>
        <strain evidence="9 10">TH11417</strain>
    </source>
</reference>
<feature type="transmembrane region" description="Helical" evidence="7">
    <location>
        <begin position="167"/>
        <end position="185"/>
    </location>
</feature>
<protein>
    <submittedName>
        <fullName evidence="9">MFS transporter</fullName>
    </submittedName>
</protein>
<name>A0A2L0D748_9STRE</name>
<dbReference type="InterPro" id="IPR036259">
    <property type="entry name" value="MFS_trans_sf"/>
</dbReference>
<dbReference type="PROSITE" id="PS50850">
    <property type="entry name" value="MFS"/>
    <property type="match status" value="1"/>
</dbReference>
<dbReference type="SUPFAM" id="SSF103473">
    <property type="entry name" value="MFS general substrate transporter"/>
    <property type="match status" value="1"/>
</dbReference>
<proteinExistence type="predicted"/>
<keyword evidence="2" id="KW-0813">Transport</keyword>
<feature type="transmembrane region" description="Helical" evidence="7">
    <location>
        <begin position="20"/>
        <end position="37"/>
    </location>
</feature>
<feature type="transmembrane region" description="Helical" evidence="7">
    <location>
        <begin position="351"/>
        <end position="373"/>
    </location>
</feature>
<feature type="transmembrane region" description="Helical" evidence="7">
    <location>
        <begin position="75"/>
        <end position="96"/>
    </location>
</feature>
<feature type="transmembrane region" description="Helical" evidence="7">
    <location>
        <begin position="102"/>
        <end position="122"/>
    </location>
</feature>
<sequence length="407" mass="45463">MKEFFTLPKQLQWREELRFISIILGSAIFPFMSMYYVQYFGAFITGLLVIVTQVVSFIGILYGGHLSDSLGRKKVTDLGNLGVLLGYVLTTFANLPGHVEPVLTFVGIFIVEVASNFAHPAYEAMLIDLTTEENRRFVYTINYWLINVAVMMGAGIAGVFYDHHFFELLLVMTAIAAFSYLIMLWKFEETRPEDFVFAHGRGVLATFKNYSEVIKDKTFMVYTMGTILFAAVWGQIDNYLPIHYKTLYQETDLFGIIISGPKLLSLAVLINTVLIVLLMTTFNRLTEKMKLLPQLILGASTFATGIFAALTFKTLLPIMLAAVVYTIGEMIYIPASQVLRVKMMDENKIGSYSGFLAISQPLGMIIAGAMVSLSDFTGVLGVQLTFIIIASLGLYLMVHSAKLHHLS</sequence>
<dbReference type="Pfam" id="PF07690">
    <property type="entry name" value="MFS_1"/>
    <property type="match status" value="1"/>
</dbReference>
<organism evidence="9 10">
    <name type="scientific">Streptococcus pluranimalium</name>
    <dbReference type="NCBI Taxonomy" id="82348"/>
    <lineage>
        <taxon>Bacteria</taxon>
        <taxon>Bacillati</taxon>
        <taxon>Bacillota</taxon>
        <taxon>Bacilli</taxon>
        <taxon>Lactobacillales</taxon>
        <taxon>Streptococcaceae</taxon>
        <taxon>Streptococcus</taxon>
    </lineage>
</organism>
<dbReference type="AlphaFoldDB" id="A0A2L0D748"/>
<evidence type="ECO:0000256" key="2">
    <source>
        <dbReference type="ARBA" id="ARBA00022448"/>
    </source>
</evidence>
<dbReference type="PANTHER" id="PTHR23517:SF3">
    <property type="entry name" value="INTEGRAL MEMBRANE TRANSPORT PROTEIN"/>
    <property type="match status" value="1"/>
</dbReference>
<dbReference type="GO" id="GO:0005886">
    <property type="term" value="C:plasma membrane"/>
    <property type="evidence" value="ECO:0007669"/>
    <property type="project" value="UniProtKB-SubCell"/>
</dbReference>
<feature type="transmembrane region" description="Helical" evidence="7">
    <location>
        <begin position="43"/>
        <end position="63"/>
    </location>
</feature>
<comment type="subcellular location">
    <subcellularLocation>
        <location evidence="1">Cell membrane</location>
        <topology evidence="1">Multi-pass membrane protein</topology>
    </subcellularLocation>
</comment>
<dbReference type="KEGG" id="splr:C0J00_10065"/>
<feature type="domain" description="Major facilitator superfamily (MFS) profile" evidence="8">
    <location>
        <begin position="1"/>
        <end position="402"/>
    </location>
</feature>
<dbReference type="PANTHER" id="PTHR23517">
    <property type="entry name" value="RESISTANCE PROTEIN MDTM, PUTATIVE-RELATED-RELATED"/>
    <property type="match status" value="1"/>
</dbReference>
<evidence type="ECO:0000256" key="7">
    <source>
        <dbReference type="SAM" id="Phobius"/>
    </source>
</evidence>
<gene>
    <name evidence="9" type="ORF">C0J00_10065</name>
</gene>
<keyword evidence="3" id="KW-1003">Cell membrane</keyword>
<evidence type="ECO:0000313" key="9">
    <source>
        <dbReference type="EMBL" id="AUW97419.1"/>
    </source>
</evidence>
<evidence type="ECO:0000256" key="4">
    <source>
        <dbReference type="ARBA" id="ARBA00022692"/>
    </source>
</evidence>
<evidence type="ECO:0000256" key="1">
    <source>
        <dbReference type="ARBA" id="ARBA00004651"/>
    </source>
</evidence>
<dbReference type="InterPro" id="IPR050171">
    <property type="entry name" value="MFS_Transporters"/>
</dbReference>
<dbReference type="GeneID" id="98394252"/>
<dbReference type="Gene3D" id="1.20.1250.20">
    <property type="entry name" value="MFS general substrate transporter like domains"/>
    <property type="match status" value="1"/>
</dbReference>
<evidence type="ECO:0000256" key="3">
    <source>
        <dbReference type="ARBA" id="ARBA00022475"/>
    </source>
</evidence>
<feature type="transmembrane region" description="Helical" evidence="7">
    <location>
        <begin position="379"/>
        <end position="398"/>
    </location>
</feature>
<dbReference type="CDD" id="cd17329">
    <property type="entry name" value="MFS_MdtH_MDR_like"/>
    <property type="match status" value="1"/>
</dbReference>
<feature type="transmembrane region" description="Helical" evidence="7">
    <location>
        <begin position="318"/>
        <end position="339"/>
    </location>
</feature>
<feature type="transmembrane region" description="Helical" evidence="7">
    <location>
        <begin position="143"/>
        <end position="161"/>
    </location>
</feature>
<keyword evidence="4 7" id="KW-0812">Transmembrane</keyword>
<evidence type="ECO:0000256" key="6">
    <source>
        <dbReference type="ARBA" id="ARBA00023136"/>
    </source>
</evidence>